<gene>
    <name evidence="2" type="ORF">DFP72DRAFT_892559</name>
</gene>
<sequence length="517" mass="58156">MITLPPELRTVVITCLRASDIVHLQQTCKDFNSLIEGSAEIWKACLKNQCHNEGLFWSTYNGLSTALEYKNACIGIWRFKEFCQNGDDMADLAKARYLPVKAYGDLAEEGDAKEYGMVEPVFDKHFKKNPHPGISSTYLVPGGRFLVTVDRTWLLLWDLGPPGGQVKKPVVLSSHKFHCSSSITMLDVYIVDEHDALRIILQEYDFEEIPPYISENQGQGLPLGGSRFCVFHRFEISLPESGEYTIKPLGRLCVARTDIDDIFAAQSENQVALEISPGNVLLWNLNTLQPDGAFSFWESPECSSFYMQQGYLFIITGKGVQATNLSQFSWSPVKNGLVDLETLSPEKPSITYTFTHPVELPGRADYVILPRSIPSTGVVKYDIRADQYHTSAHRICQFSFDFHLEEPSTSALHSLGTPHYGSRPTRAVHRFECAQGGWGYAWTSTTSDTRAVTVTLHEASGVTHSEACQDLEAIVKYPENPTILLEDVNVCPFSGRIVFLWDRRLVRDMMLEIVDYL</sequence>
<dbReference type="SUPFAM" id="SSF81383">
    <property type="entry name" value="F-box domain"/>
    <property type="match status" value="1"/>
</dbReference>
<evidence type="ECO:0000313" key="2">
    <source>
        <dbReference type="EMBL" id="KAF6756876.1"/>
    </source>
</evidence>
<proteinExistence type="predicted"/>
<accession>A0A8H6M9C5</accession>
<organism evidence="2 3">
    <name type="scientific">Ephemerocybe angulata</name>
    <dbReference type="NCBI Taxonomy" id="980116"/>
    <lineage>
        <taxon>Eukaryota</taxon>
        <taxon>Fungi</taxon>
        <taxon>Dikarya</taxon>
        <taxon>Basidiomycota</taxon>
        <taxon>Agaricomycotina</taxon>
        <taxon>Agaricomycetes</taxon>
        <taxon>Agaricomycetidae</taxon>
        <taxon>Agaricales</taxon>
        <taxon>Agaricineae</taxon>
        <taxon>Psathyrellaceae</taxon>
        <taxon>Ephemerocybe</taxon>
    </lineage>
</organism>
<protein>
    <recommendedName>
        <fullName evidence="1">F-box domain-containing protein</fullName>
    </recommendedName>
</protein>
<reference evidence="2 3" key="1">
    <citation type="submission" date="2020-07" db="EMBL/GenBank/DDBJ databases">
        <title>Comparative genomics of pyrophilous fungi reveals a link between fire events and developmental genes.</title>
        <authorList>
            <consortium name="DOE Joint Genome Institute"/>
            <person name="Steindorff A.S."/>
            <person name="Carver A."/>
            <person name="Calhoun S."/>
            <person name="Stillman K."/>
            <person name="Liu H."/>
            <person name="Lipzen A."/>
            <person name="Pangilinan J."/>
            <person name="Labutti K."/>
            <person name="Bruns T.D."/>
            <person name="Grigoriev I.V."/>
        </authorList>
    </citation>
    <scope>NUCLEOTIDE SEQUENCE [LARGE SCALE GENOMIC DNA]</scope>
    <source>
        <strain evidence="2 3">CBS 144469</strain>
    </source>
</reference>
<dbReference type="Gene3D" id="1.20.1280.50">
    <property type="match status" value="1"/>
</dbReference>
<dbReference type="OrthoDB" id="28868at2759"/>
<feature type="domain" description="F-box" evidence="1">
    <location>
        <begin position="1"/>
        <end position="45"/>
    </location>
</feature>
<keyword evidence="3" id="KW-1185">Reference proteome</keyword>
<dbReference type="InterPro" id="IPR036047">
    <property type="entry name" value="F-box-like_dom_sf"/>
</dbReference>
<dbReference type="AlphaFoldDB" id="A0A8H6M9C5"/>
<evidence type="ECO:0000259" key="1">
    <source>
        <dbReference type="PROSITE" id="PS50181"/>
    </source>
</evidence>
<dbReference type="PROSITE" id="PS50181">
    <property type="entry name" value="FBOX"/>
    <property type="match status" value="1"/>
</dbReference>
<dbReference type="EMBL" id="JACGCI010000024">
    <property type="protein sequence ID" value="KAF6756876.1"/>
    <property type="molecule type" value="Genomic_DNA"/>
</dbReference>
<dbReference type="InterPro" id="IPR001810">
    <property type="entry name" value="F-box_dom"/>
</dbReference>
<comment type="caution">
    <text evidence="2">The sequence shown here is derived from an EMBL/GenBank/DDBJ whole genome shotgun (WGS) entry which is preliminary data.</text>
</comment>
<dbReference type="Proteomes" id="UP000521943">
    <property type="component" value="Unassembled WGS sequence"/>
</dbReference>
<name>A0A8H6M9C5_9AGAR</name>
<evidence type="ECO:0000313" key="3">
    <source>
        <dbReference type="Proteomes" id="UP000521943"/>
    </source>
</evidence>